<dbReference type="PANTHER" id="PTHR10039:SF14">
    <property type="entry name" value="NACHT DOMAIN-CONTAINING PROTEIN"/>
    <property type="match status" value="1"/>
</dbReference>
<gene>
    <name evidence="3" type="ORF">FA13DRAFT_1730620</name>
</gene>
<comment type="caution">
    <text evidence="3">The sequence shown here is derived from an EMBL/GenBank/DDBJ whole genome shotgun (WGS) entry which is preliminary data.</text>
</comment>
<evidence type="ECO:0000313" key="3">
    <source>
        <dbReference type="EMBL" id="TEB33568.1"/>
    </source>
</evidence>
<evidence type="ECO:0000259" key="2">
    <source>
        <dbReference type="PROSITE" id="PS50837"/>
    </source>
</evidence>
<dbReference type="Proteomes" id="UP000298030">
    <property type="component" value="Unassembled WGS sequence"/>
</dbReference>
<dbReference type="Pfam" id="PF24883">
    <property type="entry name" value="NPHP3_N"/>
    <property type="match status" value="1"/>
</dbReference>
<dbReference type="Gene3D" id="3.40.50.300">
    <property type="entry name" value="P-loop containing nucleotide triphosphate hydrolases"/>
    <property type="match status" value="1"/>
</dbReference>
<dbReference type="PANTHER" id="PTHR10039">
    <property type="entry name" value="AMELOGENIN"/>
    <property type="match status" value="1"/>
</dbReference>
<keyword evidence="1" id="KW-0677">Repeat</keyword>
<proteinExistence type="predicted"/>
<reference evidence="3 4" key="1">
    <citation type="journal article" date="2019" name="Nat. Ecol. Evol.">
        <title>Megaphylogeny resolves global patterns of mushroom evolution.</title>
        <authorList>
            <person name="Varga T."/>
            <person name="Krizsan K."/>
            <person name="Foldi C."/>
            <person name="Dima B."/>
            <person name="Sanchez-Garcia M."/>
            <person name="Sanchez-Ramirez S."/>
            <person name="Szollosi G.J."/>
            <person name="Szarkandi J.G."/>
            <person name="Papp V."/>
            <person name="Albert L."/>
            <person name="Andreopoulos W."/>
            <person name="Angelini C."/>
            <person name="Antonin V."/>
            <person name="Barry K.W."/>
            <person name="Bougher N.L."/>
            <person name="Buchanan P."/>
            <person name="Buyck B."/>
            <person name="Bense V."/>
            <person name="Catcheside P."/>
            <person name="Chovatia M."/>
            <person name="Cooper J."/>
            <person name="Damon W."/>
            <person name="Desjardin D."/>
            <person name="Finy P."/>
            <person name="Geml J."/>
            <person name="Haridas S."/>
            <person name="Hughes K."/>
            <person name="Justo A."/>
            <person name="Karasinski D."/>
            <person name="Kautmanova I."/>
            <person name="Kiss B."/>
            <person name="Kocsube S."/>
            <person name="Kotiranta H."/>
            <person name="LaButti K.M."/>
            <person name="Lechner B.E."/>
            <person name="Liimatainen K."/>
            <person name="Lipzen A."/>
            <person name="Lukacs Z."/>
            <person name="Mihaltcheva S."/>
            <person name="Morgado L.N."/>
            <person name="Niskanen T."/>
            <person name="Noordeloos M.E."/>
            <person name="Ohm R.A."/>
            <person name="Ortiz-Santana B."/>
            <person name="Ovrebo C."/>
            <person name="Racz N."/>
            <person name="Riley R."/>
            <person name="Savchenko A."/>
            <person name="Shiryaev A."/>
            <person name="Soop K."/>
            <person name="Spirin V."/>
            <person name="Szebenyi C."/>
            <person name="Tomsovsky M."/>
            <person name="Tulloss R.E."/>
            <person name="Uehling J."/>
            <person name="Grigoriev I.V."/>
            <person name="Vagvolgyi C."/>
            <person name="Papp T."/>
            <person name="Martin F.M."/>
            <person name="Miettinen O."/>
            <person name="Hibbett D.S."/>
            <person name="Nagy L.G."/>
        </authorList>
    </citation>
    <scope>NUCLEOTIDE SEQUENCE [LARGE SCALE GENOMIC DNA]</scope>
    <source>
        <strain evidence="3 4">FP101781</strain>
    </source>
</reference>
<organism evidence="3 4">
    <name type="scientific">Coprinellus micaceus</name>
    <name type="common">Glistening ink-cap mushroom</name>
    <name type="synonym">Coprinus micaceus</name>
    <dbReference type="NCBI Taxonomy" id="71717"/>
    <lineage>
        <taxon>Eukaryota</taxon>
        <taxon>Fungi</taxon>
        <taxon>Dikarya</taxon>
        <taxon>Basidiomycota</taxon>
        <taxon>Agaricomycotina</taxon>
        <taxon>Agaricomycetes</taxon>
        <taxon>Agaricomycetidae</taxon>
        <taxon>Agaricales</taxon>
        <taxon>Agaricineae</taxon>
        <taxon>Psathyrellaceae</taxon>
        <taxon>Coprinellus</taxon>
    </lineage>
</organism>
<feature type="domain" description="NACHT" evidence="2">
    <location>
        <begin position="80"/>
        <end position="232"/>
    </location>
</feature>
<sequence length="605" mass="68975">MPLPPGQSNYNSGLNYGLIYQTAISNFPSDQVVEQLYANVAAGAIHDSEDQARPPKCLVGTRQSVHEKIFSWMGSVDSKKILWLTGPVGAGKSAILGTLSAKFEETGQLAATFFFSASSRSVDRRSKRRFVTTLAYQLRRHPHLADQVSLPMLTIIQKDPAVFTKNLKAQMKDLILKPLQTLHQELAPTPPMILIIDAVDECQDDRIEVLSVLLQAVRDPAFPFRVVVASRPEPSIRQFFESDAVHFAESLFLEDYKADGDIARFLDVEFAAIRARCPYLPPVWPENKEVIMKKLVATASGQFIYAATVINFLNTPSRSPDDLLNIVLEPHDEERAFDQLDSLYISISKAVPQSILWLRALQVLQKHARVIPSAWTIDRLFESKRGQAHTFLRGLPSLIYLESGGRSCDSFMYGGEDLGGSDLTWNSCYAFYHQSFVDFLEDPVRYRVAFPNYDDGVVERWIWDRLSLVLRNEDQPELPIRSDLLPTFHRCFYDIWMGCMQRSKGHMLIDEAALALCHPPRWLEVSTHVNLALHKPGDFRRRLFAIVHNNCRFYRPCTAGCKRWRRAVSELPSGDRYGRGYLWDSHGSLLLDRFCIKRIRWKDHS</sequence>
<dbReference type="OrthoDB" id="163438at2759"/>
<dbReference type="AlphaFoldDB" id="A0A4Y7TI13"/>
<evidence type="ECO:0000313" key="4">
    <source>
        <dbReference type="Proteomes" id="UP000298030"/>
    </source>
</evidence>
<dbReference type="InterPro" id="IPR027417">
    <property type="entry name" value="P-loop_NTPase"/>
</dbReference>
<dbReference type="PROSITE" id="PS50837">
    <property type="entry name" value="NACHT"/>
    <property type="match status" value="1"/>
</dbReference>
<name>A0A4Y7TI13_COPMI</name>
<evidence type="ECO:0000256" key="1">
    <source>
        <dbReference type="ARBA" id="ARBA00022737"/>
    </source>
</evidence>
<dbReference type="SUPFAM" id="SSF52540">
    <property type="entry name" value="P-loop containing nucleoside triphosphate hydrolases"/>
    <property type="match status" value="1"/>
</dbReference>
<keyword evidence="4" id="KW-1185">Reference proteome</keyword>
<dbReference type="InterPro" id="IPR056884">
    <property type="entry name" value="NPHP3-like_N"/>
</dbReference>
<dbReference type="EMBL" id="QPFP01000012">
    <property type="protein sequence ID" value="TEB33568.1"/>
    <property type="molecule type" value="Genomic_DNA"/>
</dbReference>
<accession>A0A4Y7TI13</accession>
<dbReference type="InterPro" id="IPR007111">
    <property type="entry name" value="NACHT_NTPase"/>
</dbReference>
<protein>
    <recommendedName>
        <fullName evidence="2">NACHT domain-containing protein</fullName>
    </recommendedName>
</protein>